<feature type="compositionally biased region" description="Basic and acidic residues" evidence="1">
    <location>
        <begin position="138"/>
        <end position="168"/>
    </location>
</feature>
<evidence type="ECO:0000256" key="1">
    <source>
        <dbReference type="SAM" id="MobiDB-lite"/>
    </source>
</evidence>
<feature type="region of interest" description="Disordered" evidence="1">
    <location>
        <begin position="1"/>
        <end position="172"/>
    </location>
</feature>
<reference evidence="3 4" key="1">
    <citation type="submission" date="2019-03" db="EMBL/GenBank/DDBJ databases">
        <title>Rhodosporidium diobovatum UCD-FST 08-225 genome sequencing, assembly, and annotation.</title>
        <authorList>
            <person name="Fakankun I.U."/>
            <person name="Fristensky B."/>
            <person name="Levin D.B."/>
        </authorList>
    </citation>
    <scope>NUCLEOTIDE SEQUENCE [LARGE SCALE GENOMIC DNA]</scope>
    <source>
        <strain evidence="3 4">UCD-FST 08-225</strain>
    </source>
</reference>
<feature type="region of interest" description="Disordered" evidence="1">
    <location>
        <begin position="190"/>
        <end position="312"/>
    </location>
</feature>
<feature type="compositionally biased region" description="Basic and acidic residues" evidence="1">
    <location>
        <begin position="285"/>
        <end position="312"/>
    </location>
</feature>
<protein>
    <recommendedName>
        <fullName evidence="2">DUF3752 domain-containing protein</fullName>
    </recommendedName>
</protein>
<organism evidence="3 4">
    <name type="scientific">Rhodotorula diobovata</name>
    <dbReference type="NCBI Taxonomy" id="5288"/>
    <lineage>
        <taxon>Eukaryota</taxon>
        <taxon>Fungi</taxon>
        <taxon>Dikarya</taxon>
        <taxon>Basidiomycota</taxon>
        <taxon>Pucciniomycotina</taxon>
        <taxon>Microbotryomycetes</taxon>
        <taxon>Sporidiobolales</taxon>
        <taxon>Sporidiobolaceae</taxon>
        <taxon>Rhodotorula</taxon>
    </lineage>
</organism>
<feature type="compositionally biased region" description="Low complexity" evidence="1">
    <location>
        <begin position="23"/>
        <end position="33"/>
    </location>
</feature>
<feature type="compositionally biased region" description="Basic and acidic residues" evidence="1">
    <location>
        <begin position="244"/>
        <end position="276"/>
    </location>
</feature>
<dbReference type="PANTHER" id="PTHR46370">
    <property type="entry name" value="GPALPP MOTIFS-CONTAINING PROTEIN 1"/>
    <property type="match status" value="1"/>
</dbReference>
<feature type="compositionally biased region" description="Basic and acidic residues" evidence="1">
    <location>
        <begin position="215"/>
        <end position="228"/>
    </location>
</feature>
<dbReference type="EMBL" id="SOZI01000023">
    <property type="protein sequence ID" value="TNY22586.1"/>
    <property type="molecule type" value="Genomic_DNA"/>
</dbReference>
<evidence type="ECO:0000259" key="2">
    <source>
        <dbReference type="Pfam" id="PF12572"/>
    </source>
</evidence>
<dbReference type="InterPro" id="IPR022226">
    <property type="entry name" value="DUF3752"/>
</dbReference>
<name>A0A5C5G1X4_9BASI</name>
<dbReference type="Pfam" id="PF12572">
    <property type="entry name" value="DUF3752"/>
    <property type="match status" value="1"/>
</dbReference>
<proteinExistence type="predicted"/>
<sequence length="335" mass="36413">MGIGPELPPHLARRRSPSPAPAAPAHAAPPTADSDSDDDFGPSLPPELAQARKERPPSSAVAGPQLPPGVAGPSRPAAARGAGPQLPPHLAAARQASPPPPPSRAYPAYDDDDDDDDDAVGPMPLPAGYEAASAGDNDGARAFKEREERLREKERREKDDKKPKREEWMLVPPKEMDLMSSIDTTKLKSRGFATGKAAQSAANKSGPSNLWTETPAERQQRLEDEALGRKRRAENAPVEEEGDDDRRKRIRDQQLKAEVERHNTSRRNESLVDQHTRDRKAKPKGGADDDRAPTNIWDRDRDMGVGGRLMDDGQRSNIIKNAKDLGGRFGGGSFL</sequence>
<feature type="domain" description="DUF3752" evidence="2">
    <location>
        <begin position="172"/>
        <end position="330"/>
    </location>
</feature>
<feature type="compositionally biased region" description="Low complexity" evidence="1">
    <location>
        <begin position="68"/>
        <end position="84"/>
    </location>
</feature>
<dbReference type="OrthoDB" id="73491at2759"/>
<comment type="caution">
    <text evidence="3">The sequence shown here is derived from an EMBL/GenBank/DDBJ whole genome shotgun (WGS) entry which is preliminary data.</text>
</comment>
<evidence type="ECO:0000313" key="4">
    <source>
        <dbReference type="Proteomes" id="UP000311382"/>
    </source>
</evidence>
<dbReference type="PANTHER" id="PTHR46370:SF1">
    <property type="entry name" value="GPALPP MOTIFS-CONTAINING PROTEIN 1"/>
    <property type="match status" value="1"/>
</dbReference>
<dbReference type="InterPro" id="IPR046331">
    <property type="entry name" value="GPAM1-like"/>
</dbReference>
<evidence type="ECO:0000313" key="3">
    <source>
        <dbReference type="EMBL" id="TNY22586.1"/>
    </source>
</evidence>
<accession>A0A5C5G1X4</accession>
<dbReference type="Proteomes" id="UP000311382">
    <property type="component" value="Unassembled WGS sequence"/>
</dbReference>
<feature type="compositionally biased region" description="Polar residues" evidence="1">
    <location>
        <begin position="200"/>
        <end position="212"/>
    </location>
</feature>
<gene>
    <name evidence="3" type="ORF">DMC30DRAFT_135919</name>
</gene>
<keyword evidence="4" id="KW-1185">Reference proteome</keyword>
<feature type="compositionally biased region" description="Acidic residues" evidence="1">
    <location>
        <begin position="109"/>
        <end position="119"/>
    </location>
</feature>
<dbReference type="AlphaFoldDB" id="A0A5C5G1X4"/>